<dbReference type="Gene3D" id="2.40.110.10">
    <property type="entry name" value="Butyryl-CoA Dehydrogenase, subunit A, domain 2"/>
    <property type="match status" value="1"/>
</dbReference>
<dbReference type="InterPro" id="IPR037069">
    <property type="entry name" value="AcylCoA_DH/ox_N_sf"/>
</dbReference>
<dbReference type="Pfam" id="PF02770">
    <property type="entry name" value="Acyl-CoA_dh_M"/>
    <property type="match status" value="1"/>
</dbReference>
<evidence type="ECO:0000256" key="3">
    <source>
        <dbReference type="ARBA" id="ARBA00022630"/>
    </source>
</evidence>
<dbReference type="InterPro" id="IPR009100">
    <property type="entry name" value="AcylCoA_DH/oxidase_NM_dom_sf"/>
</dbReference>
<dbReference type="CDD" id="cd00567">
    <property type="entry name" value="ACAD"/>
    <property type="match status" value="1"/>
</dbReference>
<dbReference type="PIRSF" id="PIRSF016578">
    <property type="entry name" value="HsaA"/>
    <property type="match status" value="1"/>
</dbReference>
<dbReference type="SUPFAM" id="SSF47203">
    <property type="entry name" value="Acyl-CoA dehydrogenase C-terminal domain-like"/>
    <property type="match status" value="1"/>
</dbReference>
<dbReference type="PANTHER" id="PTHR43884:SF20">
    <property type="entry name" value="ACYL-COA DEHYDROGENASE FADE28"/>
    <property type="match status" value="1"/>
</dbReference>
<gene>
    <name evidence="10" type="ORF">GCM10023175_52780</name>
</gene>
<comment type="caution">
    <text evidence="10">The sequence shown here is derived from an EMBL/GenBank/DDBJ whole genome shotgun (WGS) entry which is preliminary data.</text>
</comment>
<comment type="similarity">
    <text evidence="2 6">Belongs to the acyl-CoA dehydrogenase family.</text>
</comment>
<dbReference type="InterPro" id="IPR009075">
    <property type="entry name" value="AcylCo_DH/oxidase_C"/>
</dbReference>
<evidence type="ECO:0000256" key="2">
    <source>
        <dbReference type="ARBA" id="ARBA00009347"/>
    </source>
</evidence>
<organism evidence="10 11">
    <name type="scientific">Pseudonocardia xishanensis</name>
    <dbReference type="NCBI Taxonomy" id="630995"/>
    <lineage>
        <taxon>Bacteria</taxon>
        <taxon>Bacillati</taxon>
        <taxon>Actinomycetota</taxon>
        <taxon>Actinomycetes</taxon>
        <taxon>Pseudonocardiales</taxon>
        <taxon>Pseudonocardiaceae</taxon>
        <taxon>Pseudonocardia</taxon>
    </lineage>
</organism>
<keyword evidence="4 6" id="KW-0274">FAD</keyword>
<sequence>MDIDQLLSHPADQRYADVRNAVAWLTEKYDRDYIRKCTALEERPNELMAALAEGGLLGLGVAPEAGGQGGGLGEELTLVESLARAGVPAGTFLIGNFVRSLVLRYGSEEQVASFVPGSLDGTGIYSFAITEPDNGTNTFAMRTRADRADTGWMLNGEKCFISHIGSATHAMIVARSAPYDQAARSDGLSIFLTELPVAGLTATPMNIHQGGVDKQYIVRLEDVRLPATALVGEAGKGARYLFSALNPERLLVAAQAIGFATFLLAKATRYAGERAPFGRPIGEYQAVQHPLARAFIGLRAARSLMFEAADAIDAGAPAGVLSNSAKYLATEYACEALDAVTQVHGGYAFDEDYDIVTFHRQLRLWRIAPVNNDTLLNFVAEKALGLPTSR</sequence>
<evidence type="ECO:0000256" key="5">
    <source>
        <dbReference type="ARBA" id="ARBA00023002"/>
    </source>
</evidence>
<dbReference type="Pfam" id="PF00441">
    <property type="entry name" value="Acyl-CoA_dh_1"/>
    <property type="match status" value="1"/>
</dbReference>
<dbReference type="InterPro" id="IPR006091">
    <property type="entry name" value="Acyl-CoA_Oxase/DH_mid-dom"/>
</dbReference>
<evidence type="ECO:0000313" key="11">
    <source>
        <dbReference type="Proteomes" id="UP001501598"/>
    </source>
</evidence>
<feature type="domain" description="Acyl-CoA dehydrogenase/oxidase C-terminal" evidence="7">
    <location>
        <begin position="235"/>
        <end position="383"/>
    </location>
</feature>
<evidence type="ECO:0000259" key="8">
    <source>
        <dbReference type="Pfam" id="PF02770"/>
    </source>
</evidence>
<proteinExistence type="inferred from homology"/>
<feature type="domain" description="Acyl-CoA oxidase/dehydrogenase middle" evidence="8">
    <location>
        <begin position="126"/>
        <end position="206"/>
    </location>
</feature>
<dbReference type="RefSeq" id="WP_345424160.1">
    <property type="nucleotide sequence ID" value="NZ_BAABGT010000083.1"/>
</dbReference>
<keyword evidence="5 6" id="KW-0560">Oxidoreductase</keyword>
<name>A0ABP8S032_9PSEU</name>
<protein>
    <submittedName>
        <fullName evidence="10">Acyl-CoA dehydrogenase family protein</fullName>
    </submittedName>
</protein>
<evidence type="ECO:0000256" key="1">
    <source>
        <dbReference type="ARBA" id="ARBA00001974"/>
    </source>
</evidence>
<feature type="domain" description="Acyl-CoA dehydrogenase/oxidase N-terminal" evidence="9">
    <location>
        <begin position="18"/>
        <end position="121"/>
    </location>
</feature>
<dbReference type="SUPFAM" id="SSF56645">
    <property type="entry name" value="Acyl-CoA dehydrogenase NM domain-like"/>
    <property type="match status" value="1"/>
</dbReference>
<evidence type="ECO:0000256" key="6">
    <source>
        <dbReference type="RuleBase" id="RU362125"/>
    </source>
</evidence>
<dbReference type="PANTHER" id="PTHR43884">
    <property type="entry name" value="ACYL-COA DEHYDROGENASE"/>
    <property type="match status" value="1"/>
</dbReference>
<dbReference type="EMBL" id="BAABGT010000083">
    <property type="protein sequence ID" value="GAA4554566.1"/>
    <property type="molecule type" value="Genomic_DNA"/>
</dbReference>
<dbReference type="Gene3D" id="1.20.140.10">
    <property type="entry name" value="Butyryl-CoA Dehydrogenase, subunit A, domain 3"/>
    <property type="match status" value="1"/>
</dbReference>
<reference evidence="11" key="1">
    <citation type="journal article" date="2019" name="Int. J. Syst. Evol. Microbiol.">
        <title>The Global Catalogue of Microorganisms (GCM) 10K type strain sequencing project: providing services to taxonomists for standard genome sequencing and annotation.</title>
        <authorList>
            <consortium name="The Broad Institute Genomics Platform"/>
            <consortium name="The Broad Institute Genome Sequencing Center for Infectious Disease"/>
            <person name="Wu L."/>
            <person name="Ma J."/>
        </authorList>
    </citation>
    <scope>NUCLEOTIDE SEQUENCE [LARGE SCALE GENOMIC DNA]</scope>
    <source>
        <strain evidence="11">JCM 17906</strain>
    </source>
</reference>
<evidence type="ECO:0000259" key="7">
    <source>
        <dbReference type="Pfam" id="PF00441"/>
    </source>
</evidence>
<dbReference type="InterPro" id="IPR013786">
    <property type="entry name" value="AcylCoA_DH/ox_N"/>
</dbReference>
<dbReference type="InterPro" id="IPR046373">
    <property type="entry name" value="Acyl-CoA_Oxase/DH_mid-dom_sf"/>
</dbReference>
<evidence type="ECO:0000256" key="4">
    <source>
        <dbReference type="ARBA" id="ARBA00022827"/>
    </source>
</evidence>
<dbReference type="InterPro" id="IPR036250">
    <property type="entry name" value="AcylCo_DH-like_C"/>
</dbReference>
<dbReference type="Pfam" id="PF02771">
    <property type="entry name" value="Acyl-CoA_dh_N"/>
    <property type="match status" value="1"/>
</dbReference>
<dbReference type="Proteomes" id="UP001501598">
    <property type="component" value="Unassembled WGS sequence"/>
</dbReference>
<keyword evidence="11" id="KW-1185">Reference proteome</keyword>
<keyword evidence="3 6" id="KW-0285">Flavoprotein</keyword>
<evidence type="ECO:0000313" key="10">
    <source>
        <dbReference type="EMBL" id="GAA4554566.1"/>
    </source>
</evidence>
<dbReference type="Gene3D" id="1.10.540.10">
    <property type="entry name" value="Acyl-CoA dehydrogenase/oxidase, N-terminal domain"/>
    <property type="match status" value="1"/>
</dbReference>
<comment type="cofactor">
    <cofactor evidence="1 6">
        <name>FAD</name>
        <dbReference type="ChEBI" id="CHEBI:57692"/>
    </cofactor>
</comment>
<evidence type="ECO:0000259" key="9">
    <source>
        <dbReference type="Pfam" id="PF02771"/>
    </source>
</evidence>
<accession>A0ABP8S032</accession>